<keyword evidence="2 3" id="KW-0378">Hydrolase</keyword>
<comment type="cofactor">
    <cofactor evidence="1">
        <name>Mg(2+)</name>
        <dbReference type="ChEBI" id="CHEBI:18420"/>
    </cofactor>
</comment>
<dbReference type="Gene3D" id="3.90.79.10">
    <property type="entry name" value="Nucleoside Triphosphate Pyrophosphohydrolase"/>
    <property type="match status" value="1"/>
</dbReference>
<dbReference type="InterPro" id="IPR020476">
    <property type="entry name" value="Nudix_hydrolase"/>
</dbReference>
<evidence type="ECO:0000259" key="4">
    <source>
        <dbReference type="PROSITE" id="PS51462"/>
    </source>
</evidence>
<evidence type="ECO:0000256" key="3">
    <source>
        <dbReference type="RuleBase" id="RU003476"/>
    </source>
</evidence>
<dbReference type="PROSITE" id="PS00893">
    <property type="entry name" value="NUDIX_BOX"/>
    <property type="match status" value="1"/>
</dbReference>
<evidence type="ECO:0000256" key="1">
    <source>
        <dbReference type="ARBA" id="ARBA00001946"/>
    </source>
</evidence>
<feature type="domain" description="Nudix hydrolase" evidence="4">
    <location>
        <begin position="1"/>
        <end position="132"/>
    </location>
</feature>
<dbReference type="PRINTS" id="PR00502">
    <property type="entry name" value="NUDIXFAMILY"/>
</dbReference>
<proteinExistence type="inferred from homology"/>
<reference evidence="6" key="1">
    <citation type="submission" date="2016-11" db="EMBL/GenBank/DDBJ databases">
        <authorList>
            <person name="Varghese N."/>
            <person name="Submissions S."/>
        </authorList>
    </citation>
    <scope>NUCLEOTIDE SEQUENCE [LARGE SCALE GENOMIC DNA]</scope>
    <source>
        <strain evidence="6">DSM 100566</strain>
    </source>
</reference>
<name>A0A1M5D917_9RHOB</name>
<dbReference type="Proteomes" id="UP000184144">
    <property type="component" value="Unassembled WGS sequence"/>
</dbReference>
<dbReference type="AlphaFoldDB" id="A0A1M5D917"/>
<dbReference type="STRING" id="1486859.SAMN05444273_108142"/>
<dbReference type="OrthoDB" id="289720at2"/>
<dbReference type="InterPro" id="IPR020084">
    <property type="entry name" value="NUDIX_hydrolase_CS"/>
</dbReference>
<dbReference type="EMBL" id="FQUV01000008">
    <property type="protein sequence ID" value="SHF63365.1"/>
    <property type="molecule type" value="Genomic_DNA"/>
</dbReference>
<dbReference type="InterPro" id="IPR015797">
    <property type="entry name" value="NUDIX_hydrolase-like_dom_sf"/>
</dbReference>
<dbReference type="GO" id="GO:0016787">
    <property type="term" value="F:hydrolase activity"/>
    <property type="evidence" value="ECO:0007669"/>
    <property type="project" value="UniProtKB-KW"/>
</dbReference>
<dbReference type="InterPro" id="IPR000086">
    <property type="entry name" value="NUDIX_hydrolase_dom"/>
</dbReference>
<keyword evidence="6" id="KW-1185">Reference proteome</keyword>
<dbReference type="RefSeq" id="WP_073145802.1">
    <property type="nucleotide sequence ID" value="NZ_FQUV01000008.1"/>
</dbReference>
<sequence length="135" mass="15130">MEFHGAKVAVFIGERLLVALRDDFDHIPFPACWDFAGGGRELGESPEECVLRELKEEFGLSLPPDQLVGKSVYETREPVGTAYFFAAHLPTGAESGVVFGDEGQRWKLMTPEEFLSRSDAIAHLQDCLRVYLERL</sequence>
<evidence type="ECO:0000313" key="5">
    <source>
        <dbReference type="EMBL" id="SHF63365.1"/>
    </source>
</evidence>
<dbReference type="PROSITE" id="PS51462">
    <property type="entry name" value="NUDIX"/>
    <property type="match status" value="1"/>
</dbReference>
<dbReference type="PANTHER" id="PTHR43736:SF1">
    <property type="entry name" value="DIHYDRONEOPTERIN TRIPHOSPHATE DIPHOSPHATASE"/>
    <property type="match status" value="1"/>
</dbReference>
<gene>
    <name evidence="5" type="ORF">SAMN05444273_108142</name>
</gene>
<comment type="similarity">
    <text evidence="3">Belongs to the Nudix hydrolase family.</text>
</comment>
<evidence type="ECO:0000313" key="6">
    <source>
        <dbReference type="Proteomes" id="UP000184144"/>
    </source>
</evidence>
<dbReference type="Pfam" id="PF00293">
    <property type="entry name" value="NUDIX"/>
    <property type="match status" value="1"/>
</dbReference>
<accession>A0A1M5D917</accession>
<dbReference type="PANTHER" id="PTHR43736">
    <property type="entry name" value="ADP-RIBOSE PYROPHOSPHATASE"/>
    <property type="match status" value="1"/>
</dbReference>
<organism evidence="5 6">
    <name type="scientific">Litoreibacter ascidiaceicola</name>
    <dbReference type="NCBI Taxonomy" id="1486859"/>
    <lineage>
        <taxon>Bacteria</taxon>
        <taxon>Pseudomonadati</taxon>
        <taxon>Pseudomonadota</taxon>
        <taxon>Alphaproteobacteria</taxon>
        <taxon>Rhodobacterales</taxon>
        <taxon>Roseobacteraceae</taxon>
        <taxon>Litoreibacter</taxon>
    </lineage>
</organism>
<dbReference type="CDD" id="cd04682">
    <property type="entry name" value="NUDIX_Hydrolase"/>
    <property type="match status" value="1"/>
</dbReference>
<dbReference type="SUPFAM" id="SSF55811">
    <property type="entry name" value="Nudix"/>
    <property type="match status" value="1"/>
</dbReference>
<evidence type="ECO:0000256" key="2">
    <source>
        <dbReference type="ARBA" id="ARBA00022801"/>
    </source>
</evidence>
<protein>
    <submittedName>
        <fullName evidence="5">8-oxo-dGTP diphosphatase</fullName>
    </submittedName>
</protein>